<feature type="region of interest" description="Disordered" evidence="1">
    <location>
        <begin position="1"/>
        <end position="21"/>
    </location>
</feature>
<dbReference type="OrthoDB" id="7645017at2"/>
<accession>A0A1H8M1S1</accession>
<dbReference type="Proteomes" id="UP000183002">
    <property type="component" value="Unassembled WGS sequence"/>
</dbReference>
<protein>
    <submittedName>
        <fullName evidence="2">Uncharacterized protein</fullName>
    </submittedName>
</protein>
<dbReference type="AlphaFoldDB" id="A0A1H8M1S1"/>
<name>A0A1H8M1S1_9RHOB</name>
<evidence type="ECO:0000256" key="1">
    <source>
        <dbReference type="SAM" id="MobiDB-lite"/>
    </source>
</evidence>
<organism evidence="2 3">
    <name type="scientific">Pseudorhodobacter antarcticus</name>
    <dbReference type="NCBI Taxonomy" id="1077947"/>
    <lineage>
        <taxon>Bacteria</taxon>
        <taxon>Pseudomonadati</taxon>
        <taxon>Pseudomonadota</taxon>
        <taxon>Alphaproteobacteria</taxon>
        <taxon>Rhodobacterales</taxon>
        <taxon>Paracoccaceae</taxon>
        <taxon>Pseudorhodobacter</taxon>
    </lineage>
</organism>
<dbReference type="EMBL" id="FOCO01000048">
    <property type="protein sequence ID" value="SEO11096.1"/>
    <property type="molecule type" value="Genomic_DNA"/>
</dbReference>
<proteinExistence type="predicted"/>
<dbReference type="RefSeq" id="WP_050519684.1">
    <property type="nucleotide sequence ID" value="NZ_FOCO01000048.1"/>
</dbReference>
<evidence type="ECO:0000313" key="2">
    <source>
        <dbReference type="EMBL" id="SEO11096.1"/>
    </source>
</evidence>
<keyword evidence="3" id="KW-1185">Reference proteome</keyword>
<gene>
    <name evidence="2" type="ORF">SAMN05216227_10485</name>
</gene>
<sequence>MTDANIPKSRPDQSDQSDPFGILALFRSDMAPHLSDQSDRPATPFFAGPTGPTLNNCCRTAKDQQKQYGPTGPTGPTAVYLHSAVATLPDFDALDLLDRYEEPAAFREFGGEQPRAEPEAADLAEAAKGAGLTTNMLRKLSAEQPDAKAYLVHLSARGLMAFDDVAGALQWDRTRAWQAEARLRASGMVTLDSEGLTQVRKGKHPK</sequence>
<evidence type="ECO:0000313" key="3">
    <source>
        <dbReference type="Proteomes" id="UP000183002"/>
    </source>
</evidence>
<dbReference type="STRING" id="1077947.SAMN05216227_10485"/>
<reference evidence="2 3" key="1">
    <citation type="submission" date="2016-10" db="EMBL/GenBank/DDBJ databases">
        <authorList>
            <person name="de Groot N.N."/>
        </authorList>
    </citation>
    <scope>NUCLEOTIDE SEQUENCE [LARGE SCALE GENOMIC DNA]</scope>
    <source>
        <strain evidence="2 3">CGMCC 1.10836</strain>
    </source>
</reference>